<protein>
    <submittedName>
        <fullName evidence="3">Beta-lactamase family protein</fullName>
    </submittedName>
</protein>
<sequence length="560" mass="57975">MTRFIALVALATLLASACTTAGESPPDDSPQQCAATYADGLDAWAAAGFSGTVAISTGGTFDCVAGYGAADRDSDRTNAPDTVYSIGSISKAFTAAAIFRLVDTGRLRLGDRAGAIIPALHGLASRATVRQLLLHTSGLTGSIGADHAPLGRETAIRRLGRLHRAYAPGSHYLYSNAGYTLLALIIDKLAGKGYRGFMASQVLRTPDGVRSRGFWDGEPAARGPRAVGYLDGGPTEQLGDFAGPHWALSGNGDLAMTTHDLASWTHALFDGDVVSRTSTRGIARAGIDRGDGTSATPGWVRFPASAYGEPVIATSGGGGDIGHDAVVAWLPRSERAVAIASNTPVVRAEDLLTAIAPALVEGDPVPPPKTPAGSADPAELRAAVGTYHLDPGDSFGVAVRDDELDISAHGRRAVEALFPRPASVSADTASTHEAAVLDLLQGATDEGRKERELFESDFGAITDLALSGTAVIDGELRTYITVRTASESVLGWYALDESGAISAAEIPTDPPHATFVPVGGDRYQSDDPTGDEPAVTVTFTKHDLALGGPDGTVRAERAGR</sequence>
<dbReference type="AlphaFoldDB" id="A0AA46TM40"/>
<keyword evidence="4" id="KW-1185">Reference proteome</keyword>
<accession>A0AA46TM40</accession>
<organism evidence="3 4">
    <name type="scientific">Solicola gregarius</name>
    <dbReference type="NCBI Taxonomy" id="2908642"/>
    <lineage>
        <taxon>Bacteria</taxon>
        <taxon>Bacillati</taxon>
        <taxon>Actinomycetota</taxon>
        <taxon>Actinomycetes</taxon>
        <taxon>Propionibacteriales</taxon>
        <taxon>Nocardioidaceae</taxon>
        <taxon>Solicola</taxon>
    </lineage>
</organism>
<keyword evidence="1" id="KW-0732">Signal</keyword>
<dbReference type="KEGG" id="sgrg:L0C25_11055"/>
<dbReference type="Pfam" id="PF00144">
    <property type="entry name" value="Beta-lactamase"/>
    <property type="match status" value="1"/>
</dbReference>
<dbReference type="PANTHER" id="PTHR46825">
    <property type="entry name" value="D-ALANYL-D-ALANINE-CARBOXYPEPTIDASE/ENDOPEPTIDASE AMPH"/>
    <property type="match status" value="1"/>
</dbReference>
<evidence type="ECO:0000313" key="4">
    <source>
        <dbReference type="Proteomes" id="UP001164390"/>
    </source>
</evidence>
<feature type="chain" id="PRO_5041267515" evidence="1">
    <location>
        <begin position="22"/>
        <end position="560"/>
    </location>
</feature>
<gene>
    <name evidence="3" type="ORF">L0C25_11055</name>
</gene>
<dbReference type="PROSITE" id="PS51257">
    <property type="entry name" value="PROKAR_LIPOPROTEIN"/>
    <property type="match status" value="1"/>
</dbReference>
<dbReference type="InterPro" id="IPR001466">
    <property type="entry name" value="Beta-lactam-related"/>
</dbReference>
<evidence type="ECO:0000256" key="1">
    <source>
        <dbReference type="SAM" id="SignalP"/>
    </source>
</evidence>
<feature type="signal peptide" evidence="1">
    <location>
        <begin position="1"/>
        <end position="21"/>
    </location>
</feature>
<dbReference type="EMBL" id="CP094970">
    <property type="protein sequence ID" value="UYM07580.1"/>
    <property type="molecule type" value="Genomic_DNA"/>
</dbReference>
<dbReference type="InterPro" id="IPR050491">
    <property type="entry name" value="AmpC-like"/>
</dbReference>
<dbReference type="RefSeq" id="WP_271636556.1">
    <property type="nucleotide sequence ID" value="NZ_CP094970.1"/>
</dbReference>
<evidence type="ECO:0000313" key="3">
    <source>
        <dbReference type="EMBL" id="UYM07580.1"/>
    </source>
</evidence>
<dbReference type="SUPFAM" id="SSF56601">
    <property type="entry name" value="beta-lactamase/transpeptidase-like"/>
    <property type="match status" value="1"/>
</dbReference>
<dbReference type="Gene3D" id="3.40.710.10">
    <property type="entry name" value="DD-peptidase/beta-lactamase superfamily"/>
    <property type="match status" value="1"/>
</dbReference>
<evidence type="ECO:0000259" key="2">
    <source>
        <dbReference type="Pfam" id="PF00144"/>
    </source>
</evidence>
<dbReference type="PANTHER" id="PTHR46825:SF8">
    <property type="entry name" value="BETA-LACTAMASE-RELATED"/>
    <property type="match status" value="1"/>
</dbReference>
<dbReference type="Proteomes" id="UP001164390">
    <property type="component" value="Chromosome"/>
</dbReference>
<reference evidence="3" key="1">
    <citation type="submission" date="2022-01" db="EMBL/GenBank/DDBJ databases">
        <title>Nocardioidaceae gen. sp. A5X3R13.</title>
        <authorList>
            <person name="Lopez Marin M.A."/>
            <person name="Uhlik O."/>
        </authorList>
    </citation>
    <scope>NUCLEOTIDE SEQUENCE</scope>
    <source>
        <strain evidence="3">A5X3R13</strain>
    </source>
</reference>
<feature type="domain" description="Beta-lactamase-related" evidence="2">
    <location>
        <begin position="52"/>
        <end position="355"/>
    </location>
</feature>
<name>A0AA46TM40_9ACTN</name>
<proteinExistence type="predicted"/>
<dbReference type="InterPro" id="IPR012338">
    <property type="entry name" value="Beta-lactam/transpept-like"/>
</dbReference>